<dbReference type="EMBL" id="SMDC01000004">
    <property type="protein sequence ID" value="TCW36273.1"/>
    <property type="molecule type" value="Genomic_DNA"/>
</dbReference>
<protein>
    <recommendedName>
        <fullName evidence="3">HipA-like protein</fullName>
    </recommendedName>
</protein>
<reference evidence="1 2" key="1">
    <citation type="submission" date="2019-03" db="EMBL/GenBank/DDBJ databases">
        <title>Genomic Encyclopedia of Type Strains, Phase IV (KMG-IV): sequencing the most valuable type-strain genomes for metagenomic binning, comparative biology and taxonomic classification.</title>
        <authorList>
            <person name="Goeker M."/>
        </authorList>
    </citation>
    <scope>NUCLEOTIDE SEQUENCE [LARGE SCALE GENOMIC DNA]</scope>
    <source>
        <strain evidence="1 2">DSM 203</strain>
    </source>
</reference>
<proteinExistence type="predicted"/>
<sequence>MQGRLWPLEIVRLDPVDLGENDLRAIGVGIDGLTYAIKRSSDAALLPATELICTRLALACDLPVLGGEIAQLPDGTMAFASPWEGGTLATQEARVLLMTKGGVSSQVLSAILAFDLFVGNQNRHLGNFLVRRDPNHSVAAVVATDFSRALLMAGWPVPMLSPTCNTLVVAHALMRLHGFDRDAALRVTGRLYSLPNDTLERCCRDLPPHWLPHGIAVKLDDWWRNQRIARLEQVATVIDHAF</sequence>
<evidence type="ECO:0000313" key="2">
    <source>
        <dbReference type="Proteomes" id="UP000295247"/>
    </source>
</evidence>
<dbReference type="RefSeq" id="WP_123141500.1">
    <property type="nucleotide sequence ID" value="NZ_JAKEDQ010000016.1"/>
</dbReference>
<name>A0A4R4ABB7_MARGR</name>
<organism evidence="1 2">
    <name type="scientific">Marichromatium gracile</name>
    <name type="common">Chromatium gracile</name>
    <dbReference type="NCBI Taxonomy" id="1048"/>
    <lineage>
        <taxon>Bacteria</taxon>
        <taxon>Pseudomonadati</taxon>
        <taxon>Pseudomonadota</taxon>
        <taxon>Gammaproteobacteria</taxon>
        <taxon>Chromatiales</taxon>
        <taxon>Chromatiaceae</taxon>
        <taxon>Marichromatium</taxon>
    </lineage>
</organism>
<dbReference type="Proteomes" id="UP000295247">
    <property type="component" value="Unassembled WGS sequence"/>
</dbReference>
<comment type="caution">
    <text evidence="1">The sequence shown here is derived from an EMBL/GenBank/DDBJ whole genome shotgun (WGS) entry which is preliminary data.</text>
</comment>
<gene>
    <name evidence="1" type="ORF">EDC29_10456</name>
</gene>
<evidence type="ECO:0000313" key="1">
    <source>
        <dbReference type="EMBL" id="TCW36273.1"/>
    </source>
</evidence>
<dbReference type="AlphaFoldDB" id="A0A4R4ABB7"/>
<accession>A0A4R4ABB7</accession>
<evidence type="ECO:0008006" key="3">
    <source>
        <dbReference type="Google" id="ProtNLM"/>
    </source>
</evidence>